<proteinExistence type="inferred from homology"/>
<dbReference type="SUPFAM" id="SSF53850">
    <property type="entry name" value="Periplasmic binding protein-like II"/>
    <property type="match status" value="1"/>
</dbReference>
<evidence type="ECO:0000256" key="1">
    <source>
        <dbReference type="ARBA" id="ARBA00006987"/>
    </source>
</evidence>
<sequence length="326" mass="33408">MTEGVTRRQALAATAGLALAVGAGPARAAFPERQITVVVPFPPGGPNDIIGRLVGLAFERAFKAPSIIENRPGAGGALALGVSARATPDGYTVVLPSGVSYVTQPALLPDAPFKLDGFRAIAIAASGPSVLAVRSGFEATSVEKLVALAKARPGELTYGSSGVGTTLHLGGELFKRLAAVDIMHVPYKGTSEVVLDLAGGRIDMAFISPMNARKLADDGKILALATTGATRSKGWEQTPTVAEAGVAGYALDSWYPLLAPAATPDEAVRALNAALAEGLKAPEAQSRLADLGFTPRADSVEASAAFIAAESRKWTDLIAQAKISAE</sequence>
<comment type="caution">
    <text evidence="3">The sequence shown here is derived from an EMBL/GenBank/DDBJ whole genome shotgun (WGS) entry which is preliminary data.</text>
</comment>
<dbReference type="RefSeq" id="WP_378800380.1">
    <property type="nucleotide sequence ID" value="NZ_JBHUER010000010.1"/>
</dbReference>
<evidence type="ECO:0000313" key="3">
    <source>
        <dbReference type="EMBL" id="MFD1704318.1"/>
    </source>
</evidence>
<dbReference type="PANTHER" id="PTHR42928:SF5">
    <property type="entry name" value="BLR1237 PROTEIN"/>
    <property type="match status" value="1"/>
</dbReference>
<name>A0ABW4KB78_9HYPH</name>
<dbReference type="EMBL" id="JBHUER010000010">
    <property type="protein sequence ID" value="MFD1704318.1"/>
    <property type="molecule type" value="Genomic_DNA"/>
</dbReference>
<evidence type="ECO:0000313" key="4">
    <source>
        <dbReference type="Proteomes" id="UP001597308"/>
    </source>
</evidence>
<evidence type="ECO:0000256" key="2">
    <source>
        <dbReference type="SAM" id="SignalP"/>
    </source>
</evidence>
<reference evidence="4" key="1">
    <citation type="journal article" date="2019" name="Int. J. Syst. Evol. Microbiol.">
        <title>The Global Catalogue of Microorganisms (GCM) 10K type strain sequencing project: providing services to taxonomists for standard genome sequencing and annotation.</title>
        <authorList>
            <consortium name="The Broad Institute Genomics Platform"/>
            <consortium name="The Broad Institute Genome Sequencing Center for Infectious Disease"/>
            <person name="Wu L."/>
            <person name="Ma J."/>
        </authorList>
    </citation>
    <scope>NUCLEOTIDE SEQUENCE [LARGE SCALE GENOMIC DNA]</scope>
    <source>
        <strain evidence="4">KCTC 23707</strain>
    </source>
</reference>
<dbReference type="Proteomes" id="UP001597308">
    <property type="component" value="Unassembled WGS sequence"/>
</dbReference>
<feature type="signal peptide" evidence="2">
    <location>
        <begin position="1"/>
        <end position="28"/>
    </location>
</feature>
<dbReference type="Gene3D" id="3.40.190.10">
    <property type="entry name" value="Periplasmic binding protein-like II"/>
    <property type="match status" value="1"/>
</dbReference>
<organism evidence="3 4">
    <name type="scientific">Methylopila henanensis</name>
    <dbReference type="NCBI Taxonomy" id="873516"/>
    <lineage>
        <taxon>Bacteria</taxon>
        <taxon>Pseudomonadati</taxon>
        <taxon>Pseudomonadota</taxon>
        <taxon>Alphaproteobacteria</taxon>
        <taxon>Hyphomicrobiales</taxon>
        <taxon>Methylopilaceae</taxon>
        <taxon>Methylopila</taxon>
    </lineage>
</organism>
<dbReference type="InterPro" id="IPR042100">
    <property type="entry name" value="Bug_dom1"/>
</dbReference>
<feature type="chain" id="PRO_5045419027" evidence="2">
    <location>
        <begin position="29"/>
        <end position="326"/>
    </location>
</feature>
<gene>
    <name evidence="3" type="ORF">ACFSCV_15025</name>
</gene>
<comment type="similarity">
    <text evidence="1">Belongs to the UPF0065 (bug) family.</text>
</comment>
<dbReference type="PROSITE" id="PS51318">
    <property type="entry name" value="TAT"/>
    <property type="match status" value="1"/>
</dbReference>
<dbReference type="InterPro" id="IPR005064">
    <property type="entry name" value="BUG"/>
</dbReference>
<dbReference type="Gene3D" id="3.40.190.150">
    <property type="entry name" value="Bordetella uptake gene, domain 1"/>
    <property type="match status" value="1"/>
</dbReference>
<keyword evidence="4" id="KW-1185">Reference proteome</keyword>
<dbReference type="PANTHER" id="PTHR42928">
    <property type="entry name" value="TRICARBOXYLATE-BINDING PROTEIN"/>
    <property type="match status" value="1"/>
</dbReference>
<dbReference type="Pfam" id="PF03401">
    <property type="entry name" value="TctC"/>
    <property type="match status" value="1"/>
</dbReference>
<protein>
    <submittedName>
        <fullName evidence="3">Bug family tripartite tricarboxylate transporter substrate binding protein</fullName>
    </submittedName>
</protein>
<accession>A0ABW4KB78</accession>
<dbReference type="PIRSF" id="PIRSF017082">
    <property type="entry name" value="YflP"/>
    <property type="match status" value="1"/>
</dbReference>
<dbReference type="InterPro" id="IPR006311">
    <property type="entry name" value="TAT_signal"/>
</dbReference>
<keyword evidence="2" id="KW-0732">Signal</keyword>